<evidence type="ECO:0000256" key="1">
    <source>
        <dbReference type="SAM" id="MobiDB-lite"/>
    </source>
</evidence>
<dbReference type="EMBL" id="SJPH01000009">
    <property type="protein sequence ID" value="TWT41388.1"/>
    <property type="molecule type" value="Genomic_DNA"/>
</dbReference>
<dbReference type="AlphaFoldDB" id="A0A5C5VS13"/>
<protein>
    <submittedName>
        <fullName evidence="2">Uncharacterized protein</fullName>
    </submittedName>
</protein>
<organism evidence="2 3">
    <name type="scientific">Botrimarina hoheduenensis</name>
    <dbReference type="NCBI Taxonomy" id="2528000"/>
    <lineage>
        <taxon>Bacteria</taxon>
        <taxon>Pseudomonadati</taxon>
        <taxon>Planctomycetota</taxon>
        <taxon>Planctomycetia</taxon>
        <taxon>Pirellulales</taxon>
        <taxon>Lacipirellulaceae</taxon>
        <taxon>Botrimarina</taxon>
    </lineage>
</organism>
<accession>A0A5C5VS13</accession>
<gene>
    <name evidence="2" type="ORF">Pla111_31020</name>
</gene>
<comment type="caution">
    <text evidence="2">The sequence shown here is derived from an EMBL/GenBank/DDBJ whole genome shotgun (WGS) entry which is preliminary data.</text>
</comment>
<evidence type="ECO:0000313" key="2">
    <source>
        <dbReference type="EMBL" id="TWT41388.1"/>
    </source>
</evidence>
<name>A0A5C5VS13_9BACT</name>
<sequence length="166" mass="18690">MTNQAAAGYPKPGNSVSLSGPPQAFSHIKKIGSEYNQVSSGEREKAPLRYHAPPLKQHFVAAHEGPRETTGKPDLHAIYTPSGKVIAEIHSKLDQEKLARNRQKDLQMKRWREAAVTTSRRFNAVTIRPVHLRESNTPEVFAKARQAALKKRLQQKHANSRDDRSR</sequence>
<reference evidence="2 3" key="1">
    <citation type="submission" date="2019-02" db="EMBL/GenBank/DDBJ databases">
        <title>Deep-cultivation of Planctomycetes and their phenomic and genomic characterization uncovers novel biology.</title>
        <authorList>
            <person name="Wiegand S."/>
            <person name="Jogler M."/>
            <person name="Boedeker C."/>
            <person name="Pinto D."/>
            <person name="Vollmers J."/>
            <person name="Rivas-Marin E."/>
            <person name="Kohn T."/>
            <person name="Peeters S.H."/>
            <person name="Heuer A."/>
            <person name="Rast P."/>
            <person name="Oberbeckmann S."/>
            <person name="Bunk B."/>
            <person name="Jeske O."/>
            <person name="Meyerdierks A."/>
            <person name="Storesund J.E."/>
            <person name="Kallscheuer N."/>
            <person name="Luecker S."/>
            <person name="Lage O.M."/>
            <person name="Pohl T."/>
            <person name="Merkel B.J."/>
            <person name="Hornburger P."/>
            <person name="Mueller R.-W."/>
            <person name="Bruemmer F."/>
            <person name="Labrenz M."/>
            <person name="Spormann A.M."/>
            <person name="Op Den Camp H."/>
            <person name="Overmann J."/>
            <person name="Amann R."/>
            <person name="Jetten M.S.M."/>
            <person name="Mascher T."/>
            <person name="Medema M.H."/>
            <person name="Devos D.P."/>
            <person name="Kaster A.-K."/>
            <person name="Ovreas L."/>
            <person name="Rohde M."/>
            <person name="Galperin M.Y."/>
            <person name="Jogler C."/>
        </authorList>
    </citation>
    <scope>NUCLEOTIDE SEQUENCE [LARGE SCALE GENOMIC DNA]</scope>
    <source>
        <strain evidence="2 3">Pla111</strain>
    </source>
</reference>
<feature type="region of interest" description="Disordered" evidence="1">
    <location>
        <begin position="147"/>
        <end position="166"/>
    </location>
</feature>
<dbReference type="Proteomes" id="UP000318995">
    <property type="component" value="Unassembled WGS sequence"/>
</dbReference>
<keyword evidence="3" id="KW-1185">Reference proteome</keyword>
<dbReference type="RefSeq" id="WP_146575299.1">
    <property type="nucleotide sequence ID" value="NZ_SJPH01000009.1"/>
</dbReference>
<dbReference type="OrthoDB" id="9858932at2"/>
<proteinExistence type="predicted"/>
<evidence type="ECO:0000313" key="3">
    <source>
        <dbReference type="Proteomes" id="UP000318995"/>
    </source>
</evidence>
<feature type="region of interest" description="Disordered" evidence="1">
    <location>
        <begin position="1"/>
        <end position="24"/>
    </location>
</feature>